<dbReference type="EMBL" id="BSXT01000210">
    <property type="protein sequence ID" value="GMF20870.1"/>
    <property type="molecule type" value="Genomic_DNA"/>
</dbReference>
<accession>A0A9W6TVN8</accession>
<sequence>MSWMPRSSAIWRPFRRPEYSASFTVKLECTPELRSRSILEVVSEYIRNYPDVLMSWQRRRNSECTLHVDARQLDISKICHVAAPRSRDLDVSSGERVSQDGTRAGPFGVKPVENLGSGSDTDKAHQAWSPGLSRVGVIASCPPPIPLTAGIHGKGPNAPDVCMRRIPRWSTSVHLGKTP</sequence>
<gene>
    <name evidence="2" type="ORF">Pfra01_000261000</name>
</gene>
<evidence type="ECO:0000313" key="3">
    <source>
        <dbReference type="Proteomes" id="UP001165121"/>
    </source>
</evidence>
<organism evidence="2 3">
    <name type="scientific">Phytophthora fragariaefolia</name>
    <dbReference type="NCBI Taxonomy" id="1490495"/>
    <lineage>
        <taxon>Eukaryota</taxon>
        <taxon>Sar</taxon>
        <taxon>Stramenopiles</taxon>
        <taxon>Oomycota</taxon>
        <taxon>Peronosporomycetes</taxon>
        <taxon>Peronosporales</taxon>
        <taxon>Peronosporaceae</taxon>
        <taxon>Phytophthora</taxon>
    </lineage>
</organism>
<name>A0A9W6TVN8_9STRA</name>
<dbReference type="Proteomes" id="UP001165121">
    <property type="component" value="Unassembled WGS sequence"/>
</dbReference>
<protein>
    <submittedName>
        <fullName evidence="2">Unnamed protein product</fullName>
    </submittedName>
</protein>
<reference evidence="2" key="1">
    <citation type="submission" date="2023-04" db="EMBL/GenBank/DDBJ databases">
        <title>Phytophthora fragariaefolia NBRC 109709.</title>
        <authorList>
            <person name="Ichikawa N."/>
            <person name="Sato H."/>
            <person name="Tonouchi N."/>
        </authorList>
    </citation>
    <scope>NUCLEOTIDE SEQUENCE</scope>
    <source>
        <strain evidence="2">NBRC 109709</strain>
    </source>
</reference>
<keyword evidence="3" id="KW-1185">Reference proteome</keyword>
<dbReference type="AlphaFoldDB" id="A0A9W6TVN8"/>
<evidence type="ECO:0000256" key="1">
    <source>
        <dbReference type="SAM" id="MobiDB-lite"/>
    </source>
</evidence>
<proteinExistence type="predicted"/>
<comment type="caution">
    <text evidence="2">The sequence shown here is derived from an EMBL/GenBank/DDBJ whole genome shotgun (WGS) entry which is preliminary data.</text>
</comment>
<evidence type="ECO:0000313" key="2">
    <source>
        <dbReference type="EMBL" id="GMF20870.1"/>
    </source>
</evidence>
<feature type="region of interest" description="Disordered" evidence="1">
    <location>
        <begin position="89"/>
        <end position="127"/>
    </location>
</feature>